<keyword evidence="4" id="KW-0479">Metal-binding</keyword>
<comment type="subcellular location">
    <subcellularLocation>
        <location evidence="1">Cytoplasm</location>
    </subcellularLocation>
</comment>
<dbReference type="InterPro" id="IPR004446">
    <property type="entry name" value="Heptose_bisP_phosphatase"/>
</dbReference>
<dbReference type="AlphaFoldDB" id="A0A3A9YXY1"/>
<evidence type="ECO:0000256" key="2">
    <source>
        <dbReference type="ARBA" id="ARBA00005628"/>
    </source>
</evidence>
<dbReference type="InterPro" id="IPR036412">
    <property type="entry name" value="HAD-like_sf"/>
</dbReference>
<evidence type="ECO:0000256" key="3">
    <source>
        <dbReference type="ARBA" id="ARBA00022490"/>
    </source>
</evidence>
<comment type="caution">
    <text evidence="9">The sequence shown here is derived from an EMBL/GenBank/DDBJ whole genome shotgun (WGS) entry which is preliminary data.</text>
</comment>
<dbReference type="NCBIfam" id="TIGR01662">
    <property type="entry name" value="HAD-SF-IIIA"/>
    <property type="match status" value="1"/>
</dbReference>
<dbReference type="InterPro" id="IPR006549">
    <property type="entry name" value="HAD-SF_hydro_IIIA"/>
</dbReference>
<feature type="compositionally biased region" description="Low complexity" evidence="8">
    <location>
        <begin position="310"/>
        <end position="324"/>
    </location>
</feature>
<dbReference type="Gene3D" id="3.40.50.1000">
    <property type="entry name" value="HAD superfamily/HAD-like"/>
    <property type="match status" value="1"/>
</dbReference>
<dbReference type="InterPro" id="IPR006543">
    <property type="entry name" value="Histidinol-phos"/>
</dbReference>
<dbReference type="GO" id="GO:0005975">
    <property type="term" value="P:carbohydrate metabolic process"/>
    <property type="evidence" value="ECO:0007669"/>
    <property type="project" value="InterPro"/>
</dbReference>
<dbReference type="EMBL" id="RBAL01000011">
    <property type="protein sequence ID" value="RKN40097.1"/>
    <property type="molecule type" value="Genomic_DNA"/>
</dbReference>
<dbReference type="PANTHER" id="PTHR42891:SF1">
    <property type="entry name" value="D-GLYCERO-BETA-D-MANNO-HEPTOSE-1,7-BISPHOSPHATE 7-PHOSPHATASE"/>
    <property type="match status" value="1"/>
</dbReference>
<dbReference type="NCBIfam" id="TIGR01656">
    <property type="entry name" value="Histidinol-ppas"/>
    <property type="match status" value="1"/>
</dbReference>
<name>A0A3A9YXY1_9ACTN</name>
<keyword evidence="10" id="KW-1185">Reference proteome</keyword>
<keyword evidence="6" id="KW-0119">Carbohydrate metabolism</keyword>
<dbReference type="InterPro" id="IPR023214">
    <property type="entry name" value="HAD_sf"/>
</dbReference>
<dbReference type="SUPFAM" id="SSF56784">
    <property type="entry name" value="HAD-like"/>
    <property type="match status" value="1"/>
</dbReference>
<proteinExistence type="inferred from homology"/>
<evidence type="ECO:0000256" key="7">
    <source>
        <dbReference type="ARBA" id="ARBA00031828"/>
    </source>
</evidence>
<keyword evidence="5 9" id="KW-0378">Hydrolase</keyword>
<gene>
    <name evidence="9" type="ORF">D7294_19515</name>
</gene>
<dbReference type="GO" id="GO:0046872">
    <property type="term" value="F:metal ion binding"/>
    <property type="evidence" value="ECO:0007669"/>
    <property type="project" value="UniProtKB-KW"/>
</dbReference>
<reference evidence="9 10" key="1">
    <citation type="journal article" date="2014" name="Int. J. Syst. Evol. Microbiol.">
        <title>Streptomyces hoynatensis sp. nov., isolated from deep marine sediment.</title>
        <authorList>
            <person name="Veyisoglu A."/>
            <person name="Sahin N."/>
        </authorList>
    </citation>
    <scope>NUCLEOTIDE SEQUENCE [LARGE SCALE GENOMIC DNA]</scope>
    <source>
        <strain evidence="9 10">KCTC 29097</strain>
    </source>
</reference>
<sequence>MKKGQIRAQTELRGECPADGPWLFPARPPATPPAGRPRPPRLLGGVAARTRPLAVLFDRDGTLIKDVPYNADPRLVTPLPRARAALDALRARGIAVGVVSNQSGVARGLVTRESFEAVRLRVEEALGPFAVWAACPHAPEAGCACRKPRPGLVYAACERLGVPPERTALIGDIGSDMAAAGAAGARGVLVPTAATRREEIAAAPEHAADLLAAVRLLFGPAPAATAAAAAGPPAGPAAGNASGAVARPAADAVAEPAAEPLAGTDAAPAARPAAGAVAEPAAGSVAEPVPGADAEPAAGYDVGPAGGSVAGNAAGADGGRAAAGEVPHER</sequence>
<evidence type="ECO:0000256" key="5">
    <source>
        <dbReference type="ARBA" id="ARBA00022801"/>
    </source>
</evidence>
<feature type="compositionally biased region" description="Low complexity" evidence="8">
    <location>
        <begin position="280"/>
        <end position="292"/>
    </location>
</feature>
<feature type="region of interest" description="Disordered" evidence="8">
    <location>
        <begin position="280"/>
        <end position="330"/>
    </location>
</feature>
<accession>A0A3A9YXY1</accession>
<dbReference type="Pfam" id="PF13242">
    <property type="entry name" value="Hydrolase_like"/>
    <property type="match status" value="1"/>
</dbReference>
<evidence type="ECO:0000256" key="1">
    <source>
        <dbReference type="ARBA" id="ARBA00004496"/>
    </source>
</evidence>
<dbReference type="OrthoDB" id="9781367at2"/>
<feature type="region of interest" description="Disordered" evidence="8">
    <location>
        <begin position="17"/>
        <end position="40"/>
    </location>
</feature>
<protein>
    <recommendedName>
        <fullName evidence="7">D,D-heptose 1,7-bisphosphate phosphatase</fullName>
    </recommendedName>
</protein>
<dbReference type="PANTHER" id="PTHR42891">
    <property type="entry name" value="D-GLYCERO-BETA-D-MANNO-HEPTOSE-1,7-BISPHOSPHATE 7-PHOSPHATASE"/>
    <property type="match status" value="1"/>
</dbReference>
<evidence type="ECO:0000313" key="9">
    <source>
        <dbReference type="EMBL" id="RKN40097.1"/>
    </source>
</evidence>
<dbReference type="GO" id="GO:0005737">
    <property type="term" value="C:cytoplasm"/>
    <property type="evidence" value="ECO:0007669"/>
    <property type="project" value="UniProtKB-SubCell"/>
</dbReference>
<feature type="compositionally biased region" description="Pro residues" evidence="8">
    <location>
        <begin position="26"/>
        <end position="37"/>
    </location>
</feature>
<organism evidence="9 10">
    <name type="scientific">Streptomyces hoynatensis</name>
    <dbReference type="NCBI Taxonomy" id="1141874"/>
    <lineage>
        <taxon>Bacteria</taxon>
        <taxon>Bacillati</taxon>
        <taxon>Actinomycetota</taxon>
        <taxon>Actinomycetes</taxon>
        <taxon>Kitasatosporales</taxon>
        <taxon>Streptomycetaceae</taxon>
        <taxon>Streptomyces</taxon>
    </lineage>
</organism>
<evidence type="ECO:0000256" key="4">
    <source>
        <dbReference type="ARBA" id="ARBA00022723"/>
    </source>
</evidence>
<evidence type="ECO:0000256" key="6">
    <source>
        <dbReference type="ARBA" id="ARBA00023277"/>
    </source>
</evidence>
<comment type="similarity">
    <text evidence="2">Belongs to the GmhB family.</text>
</comment>
<dbReference type="Proteomes" id="UP000272474">
    <property type="component" value="Unassembled WGS sequence"/>
</dbReference>
<evidence type="ECO:0000313" key="10">
    <source>
        <dbReference type="Proteomes" id="UP000272474"/>
    </source>
</evidence>
<keyword evidence="3" id="KW-0963">Cytoplasm</keyword>
<evidence type="ECO:0000256" key="8">
    <source>
        <dbReference type="SAM" id="MobiDB-lite"/>
    </source>
</evidence>
<dbReference type="GO" id="GO:0016791">
    <property type="term" value="F:phosphatase activity"/>
    <property type="evidence" value="ECO:0007669"/>
    <property type="project" value="InterPro"/>
</dbReference>